<keyword evidence="3" id="KW-1185">Reference proteome</keyword>
<name>A0A507CBN5_9FUNG</name>
<dbReference type="RefSeq" id="XP_031026962.1">
    <property type="nucleotide sequence ID" value="XM_031167070.1"/>
</dbReference>
<gene>
    <name evidence="2" type="ORF">SmJEL517_g01142</name>
</gene>
<dbReference type="Pfam" id="PF10455">
    <property type="entry name" value="BAR_2"/>
    <property type="match status" value="1"/>
</dbReference>
<evidence type="ECO:0000259" key="1">
    <source>
        <dbReference type="SMART" id="SM00721"/>
    </source>
</evidence>
<feature type="domain" description="BAR" evidence="1">
    <location>
        <begin position="37"/>
        <end position="305"/>
    </location>
</feature>
<dbReference type="GO" id="GO:0005737">
    <property type="term" value="C:cytoplasm"/>
    <property type="evidence" value="ECO:0007669"/>
    <property type="project" value="InterPro"/>
</dbReference>
<dbReference type="InterPro" id="IPR004148">
    <property type="entry name" value="BAR_dom"/>
</dbReference>
<reference evidence="2 3" key="1">
    <citation type="journal article" date="2019" name="Sci. Rep.">
        <title>Comparative genomics of chytrid fungi reveal insights into the obligate biotrophic and pathogenic lifestyle of Synchytrium endobioticum.</title>
        <authorList>
            <person name="van de Vossenberg B.T.L.H."/>
            <person name="Warris S."/>
            <person name="Nguyen H.D.T."/>
            <person name="van Gent-Pelzer M.P.E."/>
            <person name="Joly D.L."/>
            <person name="van de Geest H.C."/>
            <person name="Bonants P.J.M."/>
            <person name="Smith D.S."/>
            <person name="Levesque C.A."/>
            <person name="van der Lee T.A.J."/>
        </authorList>
    </citation>
    <scope>NUCLEOTIDE SEQUENCE [LARGE SCALE GENOMIC DNA]</scope>
    <source>
        <strain evidence="2 3">JEL517</strain>
    </source>
</reference>
<comment type="caution">
    <text evidence="2">The sequence shown here is derived from an EMBL/GenBank/DDBJ whole genome shotgun (WGS) entry which is preliminary data.</text>
</comment>
<dbReference type="GeneID" id="42002367"/>
<sequence>MSATINQQVQNFGASASRLASSTYDTLVKSVGPASDTVSKGFSQATQLARERVGGEKDVTVLPEDYRQLEEKVDKIKLITEKFLQVTRTFTLPHNDYTPPVVDSATDIATNFAAGAATLFAQAQRVVGASPSVTPMNKTEQVPKSLGHALSKAALDGANVLPAQDPFATALKKFARTEERLGDAKLKLDAEVTSRFYQPYNNSLNQLIGNAVRARRNVNAVRLAYDAARAKLKAAKPELAEKARVEMEKAEDEFVGAVDDAMGKMKLVIESPEPLKNLADFAAAQLAYFKAAEALMAELSPEIDELQVTNEAMLRRGA</sequence>
<dbReference type="OrthoDB" id="5549748at2759"/>
<dbReference type="Gene3D" id="1.20.1270.60">
    <property type="entry name" value="Arfaptin homology (AH) domain/BAR domain"/>
    <property type="match status" value="1"/>
</dbReference>
<dbReference type="SMART" id="SM00721">
    <property type="entry name" value="BAR"/>
    <property type="match status" value="1"/>
</dbReference>
<accession>A0A507CBN5</accession>
<dbReference type="Proteomes" id="UP000319731">
    <property type="component" value="Unassembled WGS sequence"/>
</dbReference>
<dbReference type="InterPro" id="IPR027267">
    <property type="entry name" value="AH/BAR_dom_sf"/>
</dbReference>
<organism evidence="2 3">
    <name type="scientific">Synchytrium microbalum</name>
    <dbReference type="NCBI Taxonomy" id="1806994"/>
    <lineage>
        <taxon>Eukaryota</taxon>
        <taxon>Fungi</taxon>
        <taxon>Fungi incertae sedis</taxon>
        <taxon>Chytridiomycota</taxon>
        <taxon>Chytridiomycota incertae sedis</taxon>
        <taxon>Chytridiomycetes</taxon>
        <taxon>Synchytriales</taxon>
        <taxon>Synchytriaceae</taxon>
        <taxon>Synchytrium</taxon>
    </lineage>
</organism>
<dbReference type="EMBL" id="QEAO01000004">
    <property type="protein sequence ID" value="TPX36748.1"/>
    <property type="molecule type" value="Genomic_DNA"/>
</dbReference>
<dbReference type="STRING" id="1806994.A0A507CBN5"/>
<evidence type="ECO:0000313" key="2">
    <source>
        <dbReference type="EMBL" id="TPX36748.1"/>
    </source>
</evidence>
<protein>
    <recommendedName>
        <fullName evidence="1">BAR domain-containing protein</fullName>
    </recommendedName>
</protein>
<evidence type="ECO:0000313" key="3">
    <source>
        <dbReference type="Proteomes" id="UP000319731"/>
    </source>
</evidence>
<dbReference type="SUPFAM" id="SSF103657">
    <property type="entry name" value="BAR/IMD domain-like"/>
    <property type="match status" value="1"/>
</dbReference>
<dbReference type="InterPro" id="IPR018859">
    <property type="entry name" value="BAR_dom-cont"/>
</dbReference>
<dbReference type="AlphaFoldDB" id="A0A507CBN5"/>
<proteinExistence type="predicted"/>